<keyword evidence="3 6" id="KW-0812">Transmembrane</keyword>
<evidence type="ECO:0000256" key="5">
    <source>
        <dbReference type="ARBA" id="ARBA00023136"/>
    </source>
</evidence>
<evidence type="ECO:0000313" key="8">
    <source>
        <dbReference type="Proteomes" id="UP000589521"/>
    </source>
</evidence>
<dbReference type="Proteomes" id="UP000589521">
    <property type="component" value="Unassembled WGS sequence"/>
</dbReference>
<organism evidence="7 8">
    <name type="scientific">Streptococcus danieliae</name>
    <dbReference type="NCBI Taxonomy" id="747656"/>
    <lineage>
        <taxon>Bacteria</taxon>
        <taxon>Bacillati</taxon>
        <taxon>Bacillota</taxon>
        <taxon>Bacilli</taxon>
        <taxon>Lactobacillales</taxon>
        <taxon>Streptococcaceae</taxon>
        <taxon>Streptococcus</taxon>
    </lineage>
</organism>
<dbReference type="PANTHER" id="PTHR30213:SF0">
    <property type="entry name" value="UPF0761 MEMBRANE PROTEIN YIHY"/>
    <property type="match status" value="1"/>
</dbReference>
<dbReference type="AlphaFoldDB" id="A0A7Z0M633"/>
<evidence type="ECO:0000256" key="1">
    <source>
        <dbReference type="ARBA" id="ARBA00004651"/>
    </source>
</evidence>
<dbReference type="RefSeq" id="WP_179925289.1">
    <property type="nucleotide sequence ID" value="NZ_JACBXX010000123.1"/>
</dbReference>
<dbReference type="Pfam" id="PF03631">
    <property type="entry name" value="Virul_fac_BrkB"/>
    <property type="match status" value="1"/>
</dbReference>
<dbReference type="EMBL" id="JACBXX010000123">
    <property type="protein sequence ID" value="NYS96565.1"/>
    <property type="molecule type" value="Genomic_DNA"/>
</dbReference>
<evidence type="ECO:0000256" key="3">
    <source>
        <dbReference type="ARBA" id="ARBA00022692"/>
    </source>
</evidence>
<comment type="caution">
    <text evidence="7">The sequence shown here is derived from an EMBL/GenBank/DDBJ whole genome shotgun (WGS) entry which is preliminary data.</text>
</comment>
<evidence type="ECO:0000313" key="7">
    <source>
        <dbReference type="EMBL" id="NYS96565.1"/>
    </source>
</evidence>
<evidence type="ECO:0000256" key="2">
    <source>
        <dbReference type="ARBA" id="ARBA00022475"/>
    </source>
</evidence>
<keyword evidence="4 6" id="KW-1133">Transmembrane helix</keyword>
<accession>A0A7Z0M633</accession>
<protein>
    <submittedName>
        <fullName evidence="7">YihY/virulence factor BrkB family protein</fullName>
    </submittedName>
</protein>
<feature type="transmembrane region" description="Helical" evidence="6">
    <location>
        <begin position="251"/>
        <end position="277"/>
    </location>
</feature>
<dbReference type="PANTHER" id="PTHR30213">
    <property type="entry name" value="INNER MEMBRANE PROTEIN YHJD"/>
    <property type="match status" value="1"/>
</dbReference>
<evidence type="ECO:0000256" key="4">
    <source>
        <dbReference type="ARBA" id="ARBA00022989"/>
    </source>
</evidence>
<dbReference type="InterPro" id="IPR017039">
    <property type="entry name" value="Virul_fac_BrkB"/>
</dbReference>
<feature type="transmembrane region" description="Helical" evidence="6">
    <location>
        <begin position="34"/>
        <end position="58"/>
    </location>
</feature>
<feature type="transmembrane region" description="Helical" evidence="6">
    <location>
        <begin position="139"/>
        <end position="166"/>
    </location>
</feature>
<reference evidence="7 8" key="1">
    <citation type="submission" date="2020-07" db="EMBL/GenBank/DDBJ databases">
        <title>MOT database genomes.</title>
        <authorList>
            <person name="Joseph S."/>
            <person name="Aduse-Opoku J."/>
            <person name="Hashim A."/>
            <person name="Wade W."/>
            <person name="Curtis M."/>
        </authorList>
    </citation>
    <scope>NUCLEOTIDE SEQUENCE [LARGE SCALE GENOMIC DNA]</scope>
    <source>
        <strain evidence="7 8">STR</strain>
    </source>
</reference>
<dbReference type="GO" id="GO:0005886">
    <property type="term" value="C:plasma membrane"/>
    <property type="evidence" value="ECO:0007669"/>
    <property type="project" value="UniProtKB-SubCell"/>
</dbReference>
<dbReference type="PIRSF" id="PIRSF035875">
    <property type="entry name" value="RNase_BN"/>
    <property type="match status" value="1"/>
</dbReference>
<sequence length="295" mass="33702">MKQMEKLKTWFSKLGQKPLVAALGRFYGQADSQVMAIAIAYYLMLSLIPFFIIIANLLPYLPINANDILAYLKAWLPASLYPTLAQLIEGVLSKPSTGFWSIALLSAFWTLSSSMWMVEQSFNRVYGVAKRTNYLLSRLLSLVMGVLLQVVILTLSFLSLFSSYLLEQVKTWLNLERLPLEDLLRGLSSWSMVPLILLLFFLYYTLPNVAIKRIRYTLPGVLLVTGVLYLFNGFINLYLIRFMGRFTDYRFVGSVVLFAVILWFILIARVLIIGAVLNASYQFVKEGEFDSKTYL</sequence>
<feature type="transmembrane region" description="Helical" evidence="6">
    <location>
        <begin position="99"/>
        <end position="118"/>
    </location>
</feature>
<feature type="transmembrane region" description="Helical" evidence="6">
    <location>
        <begin position="218"/>
        <end position="239"/>
    </location>
</feature>
<feature type="transmembrane region" description="Helical" evidence="6">
    <location>
        <begin position="186"/>
        <end position="206"/>
    </location>
</feature>
<keyword evidence="5 6" id="KW-0472">Membrane</keyword>
<keyword evidence="2" id="KW-1003">Cell membrane</keyword>
<comment type="subcellular location">
    <subcellularLocation>
        <location evidence="1">Cell membrane</location>
        <topology evidence="1">Multi-pass membrane protein</topology>
    </subcellularLocation>
</comment>
<evidence type="ECO:0000256" key="6">
    <source>
        <dbReference type="SAM" id="Phobius"/>
    </source>
</evidence>
<proteinExistence type="predicted"/>
<gene>
    <name evidence="7" type="ORF">HZY94_05155</name>
</gene>
<name>A0A7Z0M633_9STRE</name>